<evidence type="ECO:0000256" key="2">
    <source>
        <dbReference type="ARBA" id="ARBA00022705"/>
    </source>
</evidence>
<dbReference type="SMART" id="SM00487">
    <property type="entry name" value="DEXDc"/>
    <property type="match status" value="1"/>
</dbReference>
<dbReference type="InterPro" id="IPR005259">
    <property type="entry name" value="PriA"/>
</dbReference>
<keyword evidence="7" id="KW-0862">Zinc</keyword>
<feature type="non-terminal residue" evidence="15">
    <location>
        <position position="1"/>
    </location>
</feature>
<evidence type="ECO:0000256" key="11">
    <source>
        <dbReference type="ARBA" id="ARBA00034808"/>
    </source>
</evidence>
<dbReference type="Pfam" id="PF18319">
    <property type="entry name" value="Zn_ribbon_PriA"/>
    <property type="match status" value="1"/>
</dbReference>
<dbReference type="GO" id="GO:0006269">
    <property type="term" value="P:DNA replication, synthesis of primer"/>
    <property type="evidence" value="ECO:0007669"/>
    <property type="project" value="UniProtKB-KW"/>
</dbReference>
<keyword evidence="3" id="KW-0479">Metal-binding</keyword>
<protein>
    <recommendedName>
        <fullName evidence="11">DNA 3'-5' helicase</fullName>
        <ecNumber evidence="11">5.6.2.4</ecNumber>
    </recommendedName>
</protein>
<dbReference type="InterPro" id="IPR040498">
    <property type="entry name" value="PriA_CRR"/>
</dbReference>
<feature type="non-terminal residue" evidence="15">
    <location>
        <position position="330"/>
    </location>
</feature>
<dbReference type="InterPro" id="IPR014001">
    <property type="entry name" value="Helicase_ATP-bd"/>
</dbReference>
<dbReference type="AlphaFoldDB" id="A0A382QQ36"/>
<dbReference type="NCBIfam" id="TIGR00595">
    <property type="entry name" value="priA"/>
    <property type="match status" value="1"/>
</dbReference>
<dbReference type="PROSITE" id="PS51192">
    <property type="entry name" value="HELICASE_ATP_BIND_1"/>
    <property type="match status" value="1"/>
</dbReference>
<dbReference type="Pfam" id="PF00270">
    <property type="entry name" value="DEAD"/>
    <property type="match status" value="1"/>
</dbReference>
<comment type="catalytic activity">
    <reaction evidence="12">
        <text>ATP + H2O = ADP + phosphate + H(+)</text>
        <dbReference type="Rhea" id="RHEA:13065"/>
        <dbReference type="ChEBI" id="CHEBI:15377"/>
        <dbReference type="ChEBI" id="CHEBI:15378"/>
        <dbReference type="ChEBI" id="CHEBI:30616"/>
        <dbReference type="ChEBI" id="CHEBI:43474"/>
        <dbReference type="ChEBI" id="CHEBI:456216"/>
        <dbReference type="EC" id="5.6.2.4"/>
    </reaction>
</comment>
<dbReference type="GO" id="GO:0016787">
    <property type="term" value="F:hydrolase activity"/>
    <property type="evidence" value="ECO:0007669"/>
    <property type="project" value="UniProtKB-KW"/>
</dbReference>
<keyword evidence="9" id="KW-0238">DNA-binding</keyword>
<dbReference type="InterPro" id="IPR027417">
    <property type="entry name" value="P-loop_NTPase"/>
</dbReference>
<dbReference type="PANTHER" id="PTHR30580">
    <property type="entry name" value="PRIMOSOMAL PROTEIN N"/>
    <property type="match status" value="1"/>
</dbReference>
<evidence type="ECO:0000259" key="14">
    <source>
        <dbReference type="PROSITE" id="PS51192"/>
    </source>
</evidence>
<accession>A0A382QQ36</accession>
<dbReference type="Gene3D" id="3.40.50.300">
    <property type="entry name" value="P-loop containing nucleotide triphosphate hydrolases"/>
    <property type="match status" value="1"/>
</dbReference>
<feature type="region of interest" description="Disordered" evidence="13">
    <location>
        <begin position="1"/>
        <end position="28"/>
    </location>
</feature>
<sequence>GRSLEFPAKPSPAPKEPPEPINRGKGPKLTTDQCLVLNTIKKHPNGYRAFLLKGVTGSGKTEIYLNLIAGHLNEGRQILLLVPEIGLTPQLVSRLNERFGTELALMHSHLSPRERLNAWLKARSGNALVLVGTRSAVFSPLVHPGLIIIDEEHDSSFKQQDGFKYSARDFAVLRAQKLDIPIILASATPSLESYKNALINRYKLLIMPRRIGSAGVPSIRMIDLNQHATRHGISTPLVTSIETHLAKGNQILLFLNRRGFAPTLFCPGCHSAESCPRCDAHMTIHARKGRLCCHHCGTTLPITWSCALCNTERVAVGSGTQRITDELRAL</sequence>
<proteinExistence type="predicted"/>
<evidence type="ECO:0000256" key="1">
    <source>
        <dbReference type="ARBA" id="ARBA00022515"/>
    </source>
</evidence>
<evidence type="ECO:0000256" key="4">
    <source>
        <dbReference type="ARBA" id="ARBA00022741"/>
    </source>
</evidence>
<keyword evidence="10" id="KW-0413">Isomerase</keyword>
<keyword evidence="5" id="KW-0378">Hydrolase</keyword>
<dbReference type="GO" id="GO:0006302">
    <property type="term" value="P:double-strand break repair"/>
    <property type="evidence" value="ECO:0007669"/>
    <property type="project" value="InterPro"/>
</dbReference>
<keyword evidence="1" id="KW-0639">Primosome</keyword>
<keyword evidence="4" id="KW-0547">Nucleotide-binding</keyword>
<dbReference type="EMBL" id="UINC01115736">
    <property type="protein sequence ID" value="SVC86990.1"/>
    <property type="molecule type" value="Genomic_DNA"/>
</dbReference>
<evidence type="ECO:0000256" key="9">
    <source>
        <dbReference type="ARBA" id="ARBA00023125"/>
    </source>
</evidence>
<keyword evidence="2" id="KW-0235">DNA replication</keyword>
<evidence type="ECO:0000256" key="10">
    <source>
        <dbReference type="ARBA" id="ARBA00023235"/>
    </source>
</evidence>
<reference evidence="15" key="1">
    <citation type="submission" date="2018-05" db="EMBL/GenBank/DDBJ databases">
        <authorList>
            <person name="Lanie J.A."/>
            <person name="Ng W.-L."/>
            <person name="Kazmierczak K.M."/>
            <person name="Andrzejewski T.M."/>
            <person name="Davidsen T.M."/>
            <person name="Wayne K.J."/>
            <person name="Tettelin H."/>
            <person name="Glass J.I."/>
            <person name="Rusch D."/>
            <person name="Podicherti R."/>
            <person name="Tsui H.-C.T."/>
            <person name="Winkler M.E."/>
        </authorList>
    </citation>
    <scope>NUCLEOTIDE SEQUENCE</scope>
</reference>
<evidence type="ECO:0000256" key="8">
    <source>
        <dbReference type="ARBA" id="ARBA00022840"/>
    </source>
</evidence>
<evidence type="ECO:0000313" key="15">
    <source>
        <dbReference type="EMBL" id="SVC86990.1"/>
    </source>
</evidence>
<organism evidence="15">
    <name type="scientific">marine metagenome</name>
    <dbReference type="NCBI Taxonomy" id="408172"/>
    <lineage>
        <taxon>unclassified sequences</taxon>
        <taxon>metagenomes</taxon>
        <taxon>ecological metagenomes</taxon>
    </lineage>
</organism>
<dbReference type="GO" id="GO:0003677">
    <property type="term" value="F:DNA binding"/>
    <property type="evidence" value="ECO:0007669"/>
    <property type="project" value="UniProtKB-KW"/>
</dbReference>
<dbReference type="GO" id="GO:0006310">
    <property type="term" value="P:DNA recombination"/>
    <property type="evidence" value="ECO:0007669"/>
    <property type="project" value="InterPro"/>
</dbReference>
<dbReference type="GO" id="GO:0046872">
    <property type="term" value="F:metal ion binding"/>
    <property type="evidence" value="ECO:0007669"/>
    <property type="project" value="UniProtKB-KW"/>
</dbReference>
<evidence type="ECO:0000256" key="12">
    <source>
        <dbReference type="ARBA" id="ARBA00048988"/>
    </source>
</evidence>
<name>A0A382QQ36_9ZZZZ</name>
<evidence type="ECO:0000256" key="7">
    <source>
        <dbReference type="ARBA" id="ARBA00022833"/>
    </source>
</evidence>
<dbReference type="PANTHER" id="PTHR30580:SF0">
    <property type="entry name" value="PRIMOSOMAL PROTEIN N"/>
    <property type="match status" value="1"/>
</dbReference>
<dbReference type="GO" id="GO:0006270">
    <property type="term" value="P:DNA replication initiation"/>
    <property type="evidence" value="ECO:0007669"/>
    <property type="project" value="TreeGrafter"/>
</dbReference>
<dbReference type="GO" id="GO:0043138">
    <property type="term" value="F:3'-5' DNA helicase activity"/>
    <property type="evidence" value="ECO:0007669"/>
    <property type="project" value="UniProtKB-EC"/>
</dbReference>
<dbReference type="FunFam" id="3.40.50.300:FF:000489">
    <property type="entry name" value="Primosome assembly protein PriA"/>
    <property type="match status" value="1"/>
</dbReference>
<keyword evidence="8" id="KW-0067">ATP-binding</keyword>
<evidence type="ECO:0000256" key="3">
    <source>
        <dbReference type="ARBA" id="ARBA00022723"/>
    </source>
</evidence>
<evidence type="ECO:0000256" key="5">
    <source>
        <dbReference type="ARBA" id="ARBA00022801"/>
    </source>
</evidence>
<dbReference type="InterPro" id="IPR011545">
    <property type="entry name" value="DEAD/DEAH_box_helicase_dom"/>
</dbReference>
<evidence type="ECO:0000256" key="6">
    <source>
        <dbReference type="ARBA" id="ARBA00022806"/>
    </source>
</evidence>
<dbReference type="GO" id="GO:0005524">
    <property type="term" value="F:ATP binding"/>
    <property type="evidence" value="ECO:0007669"/>
    <property type="project" value="UniProtKB-KW"/>
</dbReference>
<evidence type="ECO:0000256" key="13">
    <source>
        <dbReference type="SAM" id="MobiDB-lite"/>
    </source>
</evidence>
<dbReference type="EC" id="5.6.2.4" evidence="11"/>
<keyword evidence="6" id="KW-0347">Helicase</keyword>
<dbReference type="CDD" id="cd17929">
    <property type="entry name" value="DEXHc_priA"/>
    <property type="match status" value="1"/>
</dbReference>
<dbReference type="SUPFAM" id="SSF52540">
    <property type="entry name" value="P-loop containing nucleoside triphosphate hydrolases"/>
    <property type="match status" value="1"/>
</dbReference>
<feature type="domain" description="Helicase ATP-binding" evidence="14">
    <location>
        <begin position="41"/>
        <end position="207"/>
    </location>
</feature>
<dbReference type="GO" id="GO:1990077">
    <property type="term" value="C:primosome complex"/>
    <property type="evidence" value="ECO:0007669"/>
    <property type="project" value="UniProtKB-KW"/>
</dbReference>
<gene>
    <name evidence="15" type="ORF">METZ01_LOCUS339844</name>
</gene>